<feature type="chain" id="PRO_5009190241" evidence="1">
    <location>
        <begin position="24"/>
        <end position="279"/>
    </location>
</feature>
<keyword evidence="3" id="KW-1185">Reference proteome</keyword>
<evidence type="ECO:0000313" key="2">
    <source>
        <dbReference type="EMBL" id="OEO29209.1"/>
    </source>
</evidence>
<gene>
    <name evidence="2" type="ORF">VW23_026675</name>
</gene>
<comment type="caution">
    <text evidence="2">The sequence shown here is derived from an EMBL/GenBank/DDBJ whole genome shotgun (WGS) entry which is preliminary data.</text>
</comment>
<proteinExistence type="predicted"/>
<feature type="signal peptide" evidence="1">
    <location>
        <begin position="1"/>
        <end position="23"/>
    </location>
</feature>
<reference evidence="2 3" key="1">
    <citation type="journal article" date="2015" name="Genome Announc.">
        <title>Genome Assemblies of Three Soil-Associated Devosia species: D. insulae, D. limi, and D. soli.</title>
        <authorList>
            <person name="Hassan Y.I."/>
            <person name="Lepp D."/>
            <person name="Zhou T."/>
        </authorList>
    </citation>
    <scope>NUCLEOTIDE SEQUENCE [LARGE SCALE GENOMIC DNA]</scope>
    <source>
        <strain evidence="2 3">DS-56</strain>
    </source>
</reference>
<dbReference type="EMBL" id="LAJE02000308">
    <property type="protein sequence ID" value="OEO29209.1"/>
    <property type="molecule type" value="Genomic_DNA"/>
</dbReference>
<dbReference type="Proteomes" id="UP000095463">
    <property type="component" value="Unassembled WGS sequence"/>
</dbReference>
<name>A0A1E5XKT8_9HYPH</name>
<protein>
    <submittedName>
        <fullName evidence="2">Cycloisomerase</fullName>
    </submittedName>
</protein>
<evidence type="ECO:0000256" key="1">
    <source>
        <dbReference type="SAM" id="SignalP"/>
    </source>
</evidence>
<dbReference type="AlphaFoldDB" id="A0A1E5XKT8"/>
<accession>A0A1E5XKT8</accession>
<evidence type="ECO:0000313" key="3">
    <source>
        <dbReference type="Proteomes" id="UP000095463"/>
    </source>
</evidence>
<keyword evidence="1" id="KW-0732">Signal</keyword>
<sequence length="279" mass="30493">MFARLSLVATLVVALNCVAPSLAAEPVAMRSSVLDSFEIPEINQAIGVDAEHFYAIDNTSIAKYAKDSKQLVLNRDYEDIGAIHFDSAAVVDGKIYVAHSNYPVWPMTSSLEIFDAATLDHLESHSFGIQIGSFTWVDQAADGSWWGGFANYNRVFDKSPIAYGNKYNTQVVRFTPDWQVAQAYVIPDAVVEKFDDMSNSGGSWGPDGNLYLSGHDPAEAYVMQLPQIGSTLNWIGTVPLAIAGQGIAWDRSEPDVLYGFVRKTKVVSVNKVDLDSLGD</sequence>
<dbReference type="SUPFAM" id="SSF75011">
    <property type="entry name" value="3-carboxy-cis,cis-mucoante lactonizing enzyme"/>
    <property type="match status" value="1"/>
</dbReference>
<organism evidence="2 3">
    <name type="scientific">Devosia insulae DS-56</name>
    <dbReference type="NCBI Taxonomy" id="1116389"/>
    <lineage>
        <taxon>Bacteria</taxon>
        <taxon>Pseudomonadati</taxon>
        <taxon>Pseudomonadota</taxon>
        <taxon>Alphaproteobacteria</taxon>
        <taxon>Hyphomicrobiales</taxon>
        <taxon>Devosiaceae</taxon>
        <taxon>Devosia</taxon>
    </lineage>
</organism>
<dbReference type="RefSeq" id="WP_069911516.1">
    <property type="nucleotide sequence ID" value="NZ_LAJE02000308.1"/>
</dbReference>
<dbReference type="GO" id="GO:0016853">
    <property type="term" value="F:isomerase activity"/>
    <property type="evidence" value="ECO:0007669"/>
    <property type="project" value="UniProtKB-KW"/>
</dbReference>